<reference evidence="2 3" key="1">
    <citation type="submission" date="2021-06" db="EMBL/GenBank/DDBJ databases">
        <title>Whole genome sequences of Flavobacterium sp. KK2020170 and assembly.</title>
        <authorList>
            <person name="Kitahara K."/>
            <person name="Miyoshi S."/>
            <person name="Uesaka K."/>
        </authorList>
    </citation>
    <scope>NUCLEOTIDE SEQUENCE [LARGE SCALE GENOMIC DNA]</scope>
    <source>
        <strain evidence="2 3">KK2020170</strain>
    </source>
</reference>
<feature type="transmembrane region" description="Helical" evidence="1">
    <location>
        <begin position="6"/>
        <end position="34"/>
    </location>
</feature>
<keyword evidence="1" id="KW-0472">Membrane</keyword>
<accession>A0ABN6I266</accession>
<evidence type="ECO:0000313" key="3">
    <source>
        <dbReference type="Proteomes" id="UP000825258"/>
    </source>
</evidence>
<organism evidence="2 3">
    <name type="scientific">Flavobacterium okayamense</name>
    <dbReference type="NCBI Taxonomy" id="2830782"/>
    <lineage>
        <taxon>Bacteria</taxon>
        <taxon>Pseudomonadati</taxon>
        <taxon>Bacteroidota</taxon>
        <taxon>Flavobacteriia</taxon>
        <taxon>Flavobacteriales</taxon>
        <taxon>Flavobacteriaceae</taxon>
        <taxon>Flavobacterium</taxon>
    </lineage>
</organism>
<dbReference type="EMBL" id="AP024749">
    <property type="protein sequence ID" value="BCY29447.1"/>
    <property type="molecule type" value="Genomic_DNA"/>
</dbReference>
<gene>
    <name evidence="2" type="ORF">KK2020170_23150</name>
</gene>
<feature type="transmembrane region" description="Helical" evidence="1">
    <location>
        <begin position="55"/>
        <end position="78"/>
    </location>
</feature>
<evidence type="ECO:0000256" key="1">
    <source>
        <dbReference type="SAM" id="Phobius"/>
    </source>
</evidence>
<keyword evidence="1" id="KW-1133">Transmembrane helix</keyword>
<evidence type="ECO:0000313" key="2">
    <source>
        <dbReference type="EMBL" id="BCY29447.1"/>
    </source>
</evidence>
<protein>
    <submittedName>
        <fullName evidence="2">Uncharacterized protein</fullName>
    </submittedName>
</protein>
<keyword evidence="1" id="KW-0812">Transmembrane</keyword>
<keyword evidence="3" id="KW-1185">Reference proteome</keyword>
<sequence>MGFNKIVVKTITIIIAKILLKSSPVILMASFAPSKDPKKADIPKYKLKGYVETPLLLNPLTAVKVCIKIAILFVPFAIGAGRPKNSKVGKVNNVPPPAIVFKKPAIKPIGIKSKYSIEKSIILNNTTKILNS</sequence>
<dbReference type="Proteomes" id="UP000825258">
    <property type="component" value="Chromosome"/>
</dbReference>
<proteinExistence type="predicted"/>
<name>A0ABN6I266_9FLAO</name>